<proteinExistence type="predicted"/>
<dbReference type="Proteomes" id="UP000664779">
    <property type="component" value="Unassembled WGS sequence"/>
</dbReference>
<sequence>MRLPLEIPLIALALLFFPRPGAKLLSILFALVVFTLLFLKLADYGAQAALQRDVNPYLDFHLIRNGWNFASGAFGRIAAGLGIAAVLGLFLSLFASFVWAQRQISDFPSPRRNLAIGIVTVLLALGLALWAIGPGGLAPGNAHARTYDYLDRRLTLITRSIVDLHSFETTLESRSDVASRPDLFQAIKGRDVVLIFVESYGRSAVEDPAYAGLIRPRLARAEAQLAQAGFSSATTWLTSPTVGGMSWLAHGTLLSGLNVDSQARYDLLMRSTRPSLNRIFADAGWQTSAVMPAITMEWPEAAYFGYDQIFASDDLGYRGKPFNWVTMPDQYTLSAFETRVRRLAHARSQAVMSEIALISSHAPWTPIPELIDWQHVGDGTIFNSQAERGDPPAVVWSDPARVQRQYIKAVDYSLQTIADYIARFGEDAIFIVLGDHQPAAIITGLHASRAVPLHIISQDKALVDRFQSTGFTSGMTPDRDTPEHPMHSMRDRLITAFSKNGEPETLNAESEAE</sequence>
<keyword evidence="3" id="KW-1185">Reference proteome</keyword>
<evidence type="ECO:0000313" key="3">
    <source>
        <dbReference type="Proteomes" id="UP000664779"/>
    </source>
</evidence>
<keyword evidence="1" id="KW-0472">Membrane</keyword>
<feature type="transmembrane region" description="Helical" evidence="1">
    <location>
        <begin position="112"/>
        <end position="132"/>
    </location>
</feature>
<dbReference type="EMBL" id="JAFLNF010000001">
    <property type="protein sequence ID" value="MBO0343930.1"/>
    <property type="molecule type" value="Genomic_DNA"/>
</dbReference>
<accession>A0A939EJR3</accession>
<dbReference type="RefSeq" id="WP_206937741.1">
    <property type="nucleotide sequence ID" value="NZ_JAFLNF010000001.1"/>
</dbReference>
<feature type="transmembrane region" description="Helical" evidence="1">
    <location>
        <begin position="21"/>
        <end position="42"/>
    </location>
</feature>
<reference evidence="2" key="1">
    <citation type="submission" date="2021-03" db="EMBL/GenBank/DDBJ databases">
        <title>Roseibium sp. CAU 1637 isolated from Incheon.</title>
        <authorList>
            <person name="Kim W."/>
        </authorList>
    </citation>
    <scope>NUCLEOTIDE SEQUENCE</scope>
    <source>
        <strain evidence="2">CAU 1637</strain>
    </source>
</reference>
<evidence type="ECO:0000256" key="1">
    <source>
        <dbReference type="SAM" id="Phobius"/>
    </source>
</evidence>
<dbReference type="AlphaFoldDB" id="A0A939EJR3"/>
<keyword evidence="1" id="KW-1133">Transmembrane helix</keyword>
<evidence type="ECO:0000313" key="2">
    <source>
        <dbReference type="EMBL" id="MBO0343930.1"/>
    </source>
</evidence>
<protein>
    <submittedName>
        <fullName evidence="2">Sulfatase</fullName>
    </submittedName>
</protein>
<name>A0A939EJR3_9HYPH</name>
<comment type="caution">
    <text evidence="2">The sequence shown here is derived from an EMBL/GenBank/DDBJ whole genome shotgun (WGS) entry which is preliminary data.</text>
</comment>
<dbReference type="SUPFAM" id="SSF53649">
    <property type="entry name" value="Alkaline phosphatase-like"/>
    <property type="match status" value="1"/>
</dbReference>
<gene>
    <name evidence="2" type="ORF">J0X15_01760</name>
</gene>
<dbReference type="Gene3D" id="3.40.720.10">
    <property type="entry name" value="Alkaline Phosphatase, subunit A"/>
    <property type="match status" value="1"/>
</dbReference>
<keyword evidence="1" id="KW-0812">Transmembrane</keyword>
<feature type="transmembrane region" description="Helical" evidence="1">
    <location>
        <begin position="77"/>
        <end position="100"/>
    </location>
</feature>
<dbReference type="InterPro" id="IPR017850">
    <property type="entry name" value="Alkaline_phosphatase_core_sf"/>
</dbReference>
<organism evidence="2 3">
    <name type="scientific">Roseibium limicola</name>
    <dbReference type="NCBI Taxonomy" id="2816037"/>
    <lineage>
        <taxon>Bacteria</taxon>
        <taxon>Pseudomonadati</taxon>
        <taxon>Pseudomonadota</taxon>
        <taxon>Alphaproteobacteria</taxon>
        <taxon>Hyphomicrobiales</taxon>
        <taxon>Stappiaceae</taxon>
        <taxon>Roseibium</taxon>
    </lineage>
</organism>